<evidence type="ECO:0000313" key="3">
    <source>
        <dbReference type="Proteomes" id="UP001066276"/>
    </source>
</evidence>
<proteinExistence type="predicted"/>
<dbReference type="Proteomes" id="UP001066276">
    <property type="component" value="Chromosome 3_2"/>
</dbReference>
<dbReference type="EMBL" id="JANPWB010000006">
    <property type="protein sequence ID" value="KAJ1177655.1"/>
    <property type="molecule type" value="Genomic_DNA"/>
</dbReference>
<gene>
    <name evidence="2" type="ORF">NDU88_002907</name>
</gene>
<organism evidence="2 3">
    <name type="scientific">Pleurodeles waltl</name>
    <name type="common">Iberian ribbed newt</name>
    <dbReference type="NCBI Taxonomy" id="8319"/>
    <lineage>
        <taxon>Eukaryota</taxon>
        <taxon>Metazoa</taxon>
        <taxon>Chordata</taxon>
        <taxon>Craniata</taxon>
        <taxon>Vertebrata</taxon>
        <taxon>Euteleostomi</taxon>
        <taxon>Amphibia</taxon>
        <taxon>Batrachia</taxon>
        <taxon>Caudata</taxon>
        <taxon>Salamandroidea</taxon>
        <taxon>Salamandridae</taxon>
        <taxon>Pleurodelinae</taxon>
        <taxon>Pleurodeles</taxon>
    </lineage>
</organism>
<name>A0AAV7TLW6_PLEWA</name>
<comment type="caution">
    <text evidence="2">The sequence shown here is derived from an EMBL/GenBank/DDBJ whole genome shotgun (WGS) entry which is preliminary data.</text>
</comment>
<sequence length="99" mass="10567">MSTARAAAVPELPSTCSMNLPQKQQEYPGTSGHRVEWAAQRAVFTGRLSAMAPRTEVGRRIPVSYQEPSLQPAEGCIAALHAEWRSSTANAGGESTGRV</sequence>
<dbReference type="AlphaFoldDB" id="A0AAV7TLW6"/>
<feature type="region of interest" description="Disordered" evidence="1">
    <location>
        <begin position="1"/>
        <end position="33"/>
    </location>
</feature>
<evidence type="ECO:0000256" key="1">
    <source>
        <dbReference type="SAM" id="MobiDB-lite"/>
    </source>
</evidence>
<keyword evidence="3" id="KW-1185">Reference proteome</keyword>
<evidence type="ECO:0000313" key="2">
    <source>
        <dbReference type="EMBL" id="KAJ1177655.1"/>
    </source>
</evidence>
<protein>
    <submittedName>
        <fullName evidence="2">Uncharacterized protein</fullName>
    </submittedName>
</protein>
<feature type="compositionally biased region" description="Polar residues" evidence="1">
    <location>
        <begin position="14"/>
        <end position="28"/>
    </location>
</feature>
<reference evidence="2" key="1">
    <citation type="journal article" date="2022" name="bioRxiv">
        <title>Sequencing and chromosome-scale assembly of the giantPleurodeles waltlgenome.</title>
        <authorList>
            <person name="Brown T."/>
            <person name="Elewa A."/>
            <person name="Iarovenko S."/>
            <person name="Subramanian E."/>
            <person name="Araus A.J."/>
            <person name="Petzold A."/>
            <person name="Susuki M."/>
            <person name="Suzuki K.-i.T."/>
            <person name="Hayashi T."/>
            <person name="Toyoda A."/>
            <person name="Oliveira C."/>
            <person name="Osipova E."/>
            <person name="Leigh N.D."/>
            <person name="Simon A."/>
            <person name="Yun M.H."/>
        </authorList>
    </citation>
    <scope>NUCLEOTIDE SEQUENCE</scope>
    <source>
        <strain evidence="2">20211129_DDA</strain>
        <tissue evidence="2">Liver</tissue>
    </source>
</reference>
<accession>A0AAV7TLW6</accession>